<feature type="domain" description="FecR N-terminal" evidence="2">
    <location>
        <begin position="15"/>
        <end position="58"/>
    </location>
</feature>
<dbReference type="InterPro" id="IPR032623">
    <property type="entry name" value="FecR_N"/>
</dbReference>
<dbReference type="InterPro" id="IPR012373">
    <property type="entry name" value="Ferrdict_sens_TM"/>
</dbReference>
<dbReference type="Gene3D" id="2.60.120.1440">
    <property type="match status" value="1"/>
</dbReference>
<reference evidence="3 4" key="1">
    <citation type="submission" date="2016-10" db="EMBL/GenBank/DDBJ databases">
        <authorList>
            <person name="de Groot N.N."/>
        </authorList>
    </citation>
    <scope>NUCLEOTIDE SEQUENCE [LARGE SCALE GENOMIC DNA]</scope>
    <source>
        <strain evidence="3 4">LMG 24775</strain>
    </source>
</reference>
<evidence type="ECO:0000313" key="3">
    <source>
        <dbReference type="EMBL" id="SDZ14185.1"/>
    </source>
</evidence>
<dbReference type="Pfam" id="PF16220">
    <property type="entry name" value="DUF4880"/>
    <property type="match status" value="1"/>
</dbReference>
<evidence type="ECO:0000259" key="2">
    <source>
        <dbReference type="Pfam" id="PF16220"/>
    </source>
</evidence>
<protein>
    <submittedName>
        <fullName evidence="3">FecR family protein</fullName>
    </submittedName>
</protein>
<feature type="domain" description="FecR protein" evidence="1">
    <location>
        <begin position="118"/>
        <end position="214"/>
    </location>
</feature>
<name>A0A1H3QMJ9_9BURK</name>
<dbReference type="EMBL" id="FNPE01000013">
    <property type="protein sequence ID" value="SDZ14185.1"/>
    <property type="molecule type" value="Genomic_DNA"/>
</dbReference>
<dbReference type="PANTHER" id="PTHR30273">
    <property type="entry name" value="PERIPLASMIC SIGNAL SENSOR AND SIGMA FACTOR ACTIVATOR FECR-RELATED"/>
    <property type="match status" value="1"/>
</dbReference>
<organism evidence="3 4">
    <name type="scientific">Delftia lacustris</name>
    <dbReference type="NCBI Taxonomy" id="558537"/>
    <lineage>
        <taxon>Bacteria</taxon>
        <taxon>Pseudomonadati</taxon>
        <taxon>Pseudomonadota</taxon>
        <taxon>Betaproteobacteria</taxon>
        <taxon>Burkholderiales</taxon>
        <taxon>Comamonadaceae</taxon>
        <taxon>Delftia</taxon>
    </lineage>
</organism>
<dbReference type="AlphaFoldDB" id="A0A1H3QMJ9"/>
<proteinExistence type="predicted"/>
<accession>A0A1H3QMJ9</accession>
<dbReference type="Pfam" id="PF04773">
    <property type="entry name" value="FecR"/>
    <property type="match status" value="1"/>
</dbReference>
<sequence>MTAPGAGLPPEVARSAIEWWLKHQEGGLSDELAREWQAWQAWRAADPLHEQAWQRITAVNQRLAGLVAPPQSPIARAALAPRGSARRRVIRSLAVAAFGVGIAWQLEQRLPWQGWVADARTARGERRQMALPDGTQIVLNGASALDIEYGPRHRRLRLLQGEVLVTTAQDTEQPARPFAVQTTAGEALALGTRFSVRALADGDFQVGVFEGAVRLTPRLAGHSVLVLRAGEQATLRADGVSPATAVHEDSTAWTEGMLVARGMPLARMLEALQPYSDAALACEPEVANLRISGTYPLADVPRVLAVIGALPGLELRSMTRWWGWREVVVGKKAAGV</sequence>
<dbReference type="InterPro" id="IPR006860">
    <property type="entry name" value="FecR"/>
</dbReference>
<dbReference type="PIRSF" id="PIRSF018266">
    <property type="entry name" value="FecR"/>
    <property type="match status" value="1"/>
</dbReference>
<evidence type="ECO:0000259" key="1">
    <source>
        <dbReference type="Pfam" id="PF04773"/>
    </source>
</evidence>
<dbReference type="GeneID" id="94692936"/>
<evidence type="ECO:0000313" key="4">
    <source>
        <dbReference type="Proteomes" id="UP000183417"/>
    </source>
</evidence>
<gene>
    <name evidence="3" type="ORF">SAMN05421547_1133</name>
</gene>
<dbReference type="RefSeq" id="WP_074922806.1">
    <property type="nucleotide sequence ID" value="NZ_CP141274.1"/>
</dbReference>
<dbReference type="Proteomes" id="UP000183417">
    <property type="component" value="Unassembled WGS sequence"/>
</dbReference>
<dbReference type="GO" id="GO:0016989">
    <property type="term" value="F:sigma factor antagonist activity"/>
    <property type="evidence" value="ECO:0007669"/>
    <property type="project" value="TreeGrafter"/>
</dbReference>
<dbReference type="PANTHER" id="PTHR30273:SF2">
    <property type="entry name" value="PROTEIN FECR"/>
    <property type="match status" value="1"/>
</dbReference>